<dbReference type="InterPro" id="IPR023179">
    <property type="entry name" value="GTP-bd_ortho_bundle_sf"/>
</dbReference>
<evidence type="ECO:0000313" key="8">
    <source>
        <dbReference type="EMBL" id="KIL00477.1"/>
    </source>
</evidence>
<dbReference type="AlphaFoldDB" id="A0A0D0E6C0"/>
<dbReference type="Pfam" id="PF08701">
    <property type="entry name" value="GN3L_Grn1"/>
    <property type="match status" value="1"/>
</dbReference>
<feature type="compositionally biased region" description="Basic and acidic residues" evidence="5">
    <location>
        <begin position="588"/>
        <end position="603"/>
    </location>
</feature>
<reference evidence="8 9" key="1">
    <citation type="submission" date="2014-04" db="EMBL/GenBank/DDBJ databases">
        <authorList>
            <consortium name="DOE Joint Genome Institute"/>
            <person name="Kuo A."/>
            <person name="Kohler A."/>
            <person name="Jargeat P."/>
            <person name="Nagy L.G."/>
            <person name="Floudas D."/>
            <person name="Copeland A."/>
            <person name="Barry K.W."/>
            <person name="Cichocki N."/>
            <person name="Veneault-Fourrey C."/>
            <person name="LaButti K."/>
            <person name="Lindquist E.A."/>
            <person name="Lipzen A."/>
            <person name="Lundell T."/>
            <person name="Morin E."/>
            <person name="Murat C."/>
            <person name="Sun H."/>
            <person name="Tunlid A."/>
            <person name="Henrissat B."/>
            <person name="Grigoriev I.V."/>
            <person name="Hibbett D.S."/>
            <person name="Martin F."/>
            <person name="Nordberg H.P."/>
            <person name="Cantor M.N."/>
            <person name="Hua S.X."/>
        </authorList>
    </citation>
    <scope>NUCLEOTIDE SEQUENCE [LARGE SCALE GENOMIC DNA]</scope>
    <source>
        <strain evidence="8 9">Ve08.2h10</strain>
    </source>
</reference>
<organism evidence="8 9">
    <name type="scientific">Paxillus rubicundulus Ve08.2h10</name>
    <dbReference type="NCBI Taxonomy" id="930991"/>
    <lineage>
        <taxon>Eukaryota</taxon>
        <taxon>Fungi</taxon>
        <taxon>Dikarya</taxon>
        <taxon>Basidiomycota</taxon>
        <taxon>Agaricomycotina</taxon>
        <taxon>Agaricomycetes</taxon>
        <taxon>Agaricomycetidae</taxon>
        <taxon>Boletales</taxon>
        <taxon>Paxilineae</taxon>
        <taxon>Paxillaceae</taxon>
        <taxon>Paxillus</taxon>
    </lineage>
</organism>
<dbReference type="Gene3D" id="1.10.1580.10">
    <property type="match status" value="1"/>
</dbReference>
<dbReference type="OrthoDB" id="10266128at2759"/>
<dbReference type="Gene3D" id="3.40.50.300">
    <property type="entry name" value="P-loop containing nucleotide triphosphate hydrolases"/>
    <property type="match status" value="1"/>
</dbReference>
<feature type="compositionally biased region" description="Basic residues" evidence="5">
    <location>
        <begin position="1"/>
        <end position="10"/>
    </location>
</feature>
<feature type="domain" description="Guanine nucleotide-binding protein-like 3 N-terminal" evidence="7">
    <location>
        <begin position="14"/>
        <end position="91"/>
    </location>
</feature>
<comment type="subcellular location">
    <subcellularLocation>
        <location evidence="1">Nucleus</location>
    </subcellularLocation>
</comment>
<dbReference type="InterPro" id="IPR006073">
    <property type="entry name" value="GTP-bd"/>
</dbReference>
<dbReference type="EMBL" id="KN824833">
    <property type="protein sequence ID" value="KIL00477.1"/>
    <property type="molecule type" value="Genomic_DNA"/>
</dbReference>
<feature type="domain" description="G" evidence="6">
    <location>
        <begin position="277"/>
        <end position="365"/>
    </location>
</feature>
<feature type="compositionally biased region" description="Acidic residues" evidence="5">
    <location>
        <begin position="545"/>
        <end position="562"/>
    </location>
</feature>
<keyword evidence="3" id="KW-0342">GTP-binding</keyword>
<sequence length="603" mass="66097">MPRIRKKTSKRGTTNQREKIKHKVAGHRQKVKKQARKDKASGKILQKKSKKDPGIPNNFPYKDQILAEVAEQRREAAAEKQRRKDEKRAAAAGVDVQDLETTQAPENFDVGENDGQGFDGVMSLRPAPISAAPKNKDSRNAVKEQTPTIPILPGPSTIRDVIQKVDVVLHVVDARDPAAGISDVLLKEAKDKSLVVLLNKADTVPRESLSKWLAHLRSSYTVLPFRVSSAFLPSATPFEPPSKKAKALATDDGLGLKALWSYLDDLLKTKKCDELVVAVTGVTNAGKTAVINSLVGADVLSIYSTHAAASVKGPYTTTLAQEVVVAIPGNDGSKVRFIDTPGLQCVRPDFLSEKEKEDTRARDILLQCRGRIDRLKDPLFAVSNIISRADTQDLMLAYNLPAFAPGDLSGFLGALARVSGLVKKRGVLDHAGAARIVLRDWSTGKFARYTVPLGTFDSASTEAGDEEVLATLRSRKELRKAGDIKLVKLQAGEVDQRDVEWDVAWEEDEDGSVGDDDGDEEHEEEDGDEEEAEEEMETDARSESGDDDTDHESDGDEEDEAPELLRPPPTKRKRRVSFALGTRGEKRRRGESGPDRGPSRGRR</sequence>
<dbReference type="GO" id="GO:0005730">
    <property type="term" value="C:nucleolus"/>
    <property type="evidence" value="ECO:0007669"/>
    <property type="project" value="UniProtKB-ARBA"/>
</dbReference>
<dbReference type="InterPro" id="IPR027417">
    <property type="entry name" value="P-loop_NTPase"/>
</dbReference>
<dbReference type="InterPro" id="IPR050755">
    <property type="entry name" value="TRAFAC_YlqF/YawG_RiboMat"/>
</dbReference>
<evidence type="ECO:0000256" key="5">
    <source>
        <dbReference type="SAM" id="MobiDB-lite"/>
    </source>
</evidence>
<dbReference type="InterPro" id="IPR014813">
    <property type="entry name" value="Gnl3_N_dom"/>
</dbReference>
<dbReference type="HOGENOM" id="CLU_011106_5_1_1"/>
<dbReference type="STRING" id="930991.A0A0D0E6C0"/>
<keyword evidence="9" id="KW-1185">Reference proteome</keyword>
<protein>
    <recommendedName>
        <fullName evidence="10">Guanine nucleotide-binding protein-like 3 N-terminal domain-containing protein</fullName>
    </recommendedName>
</protein>
<feature type="compositionally biased region" description="Basic residues" evidence="5">
    <location>
        <begin position="19"/>
        <end position="36"/>
    </location>
</feature>
<accession>A0A0D0E6C0</accession>
<dbReference type="PANTHER" id="PTHR11089:SF30">
    <property type="entry name" value="GUANINE NUCLEOTIDE-BINDING PROTEIN-LIKE 3 HOMOLOG"/>
    <property type="match status" value="1"/>
</dbReference>
<feature type="region of interest" description="Disordered" evidence="5">
    <location>
        <begin position="499"/>
        <end position="603"/>
    </location>
</feature>
<evidence type="ECO:0000256" key="2">
    <source>
        <dbReference type="ARBA" id="ARBA00022741"/>
    </source>
</evidence>
<keyword evidence="2" id="KW-0547">Nucleotide-binding</keyword>
<evidence type="ECO:0000259" key="7">
    <source>
        <dbReference type="Pfam" id="PF08701"/>
    </source>
</evidence>
<evidence type="ECO:0000256" key="1">
    <source>
        <dbReference type="ARBA" id="ARBA00004123"/>
    </source>
</evidence>
<proteinExistence type="predicted"/>
<gene>
    <name evidence="8" type="ORF">PAXRUDRAFT_821676</name>
</gene>
<evidence type="ECO:0000259" key="6">
    <source>
        <dbReference type="Pfam" id="PF01926"/>
    </source>
</evidence>
<feature type="compositionally biased region" description="Acidic residues" evidence="5">
    <location>
        <begin position="501"/>
        <end position="537"/>
    </location>
</feature>
<dbReference type="Proteomes" id="UP000054538">
    <property type="component" value="Unassembled WGS sequence"/>
</dbReference>
<dbReference type="InParanoid" id="A0A0D0E6C0"/>
<dbReference type="SUPFAM" id="SSF52540">
    <property type="entry name" value="P-loop containing nucleoside triphosphate hydrolases"/>
    <property type="match status" value="1"/>
</dbReference>
<dbReference type="PANTHER" id="PTHR11089">
    <property type="entry name" value="GTP-BINDING PROTEIN-RELATED"/>
    <property type="match status" value="1"/>
</dbReference>
<name>A0A0D0E6C0_9AGAM</name>
<keyword evidence="4" id="KW-0539">Nucleus</keyword>
<evidence type="ECO:0000313" key="9">
    <source>
        <dbReference type="Proteomes" id="UP000054538"/>
    </source>
</evidence>
<feature type="compositionally biased region" description="Basic and acidic residues" evidence="5">
    <location>
        <begin position="70"/>
        <end position="89"/>
    </location>
</feature>
<dbReference type="Pfam" id="PF01926">
    <property type="entry name" value="MMR_HSR1"/>
    <property type="match status" value="1"/>
</dbReference>
<dbReference type="GO" id="GO:0005525">
    <property type="term" value="F:GTP binding"/>
    <property type="evidence" value="ECO:0007669"/>
    <property type="project" value="UniProtKB-KW"/>
</dbReference>
<evidence type="ECO:0008006" key="10">
    <source>
        <dbReference type="Google" id="ProtNLM"/>
    </source>
</evidence>
<evidence type="ECO:0000256" key="4">
    <source>
        <dbReference type="ARBA" id="ARBA00023242"/>
    </source>
</evidence>
<feature type="region of interest" description="Disordered" evidence="5">
    <location>
        <begin position="1"/>
        <end position="93"/>
    </location>
</feature>
<reference evidence="9" key="2">
    <citation type="submission" date="2015-01" db="EMBL/GenBank/DDBJ databases">
        <title>Evolutionary Origins and Diversification of the Mycorrhizal Mutualists.</title>
        <authorList>
            <consortium name="DOE Joint Genome Institute"/>
            <consortium name="Mycorrhizal Genomics Consortium"/>
            <person name="Kohler A."/>
            <person name="Kuo A."/>
            <person name="Nagy L.G."/>
            <person name="Floudas D."/>
            <person name="Copeland A."/>
            <person name="Barry K.W."/>
            <person name="Cichocki N."/>
            <person name="Veneault-Fourrey C."/>
            <person name="LaButti K."/>
            <person name="Lindquist E.A."/>
            <person name="Lipzen A."/>
            <person name="Lundell T."/>
            <person name="Morin E."/>
            <person name="Murat C."/>
            <person name="Riley R."/>
            <person name="Ohm R."/>
            <person name="Sun H."/>
            <person name="Tunlid A."/>
            <person name="Henrissat B."/>
            <person name="Grigoriev I.V."/>
            <person name="Hibbett D.S."/>
            <person name="Martin F."/>
        </authorList>
    </citation>
    <scope>NUCLEOTIDE SEQUENCE [LARGE SCALE GENOMIC DNA]</scope>
    <source>
        <strain evidence="9">Ve08.2h10</strain>
    </source>
</reference>
<evidence type="ECO:0000256" key="3">
    <source>
        <dbReference type="ARBA" id="ARBA00023134"/>
    </source>
</evidence>